<feature type="chain" id="PRO_5022985280" evidence="2">
    <location>
        <begin position="23"/>
        <end position="1001"/>
    </location>
</feature>
<evidence type="ECO:0000256" key="2">
    <source>
        <dbReference type="SAM" id="SignalP"/>
    </source>
</evidence>
<dbReference type="InterPro" id="IPR013517">
    <property type="entry name" value="FG-GAP"/>
</dbReference>
<dbReference type="InterPro" id="IPR027039">
    <property type="entry name" value="Crtac1"/>
</dbReference>
<dbReference type="RefSeq" id="WP_146402939.1">
    <property type="nucleotide sequence ID" value="NZ_SJPJ01000001.1"/>
</dbReference>
<sequence precursor="true">MSLLVRCFLLTSILLVAGCEKAADLSTRETPPATLEPLQEMRLAMRRKEWQEAWTLSNAVLTQHSNDPTAIATVAEVAYENEKLEIAGDLMLDACRAESFENSSRVQQAMGIMLAAGRMHDCIEMFEEVLVHQPMQHDIRRRLHDMYWGTEDRVRSLPHGRFLVRNRQFDRALLLALNDSEVRTESAEPLVEMAKRNPNDQRPLIAEAKILFDRGDRVAAVGLLRGILNRYPNHAPSLALLGRAFVASGRFDEFISLARSADTDVGHYPAYWIALGDWSRSRQLQLESTRAYWEATRRNANSRAAWTRLSTSLRQFEEGQSSLDSDTMKAIETRVLLLSQISELMSRLSTSGVTARADAIEMATALRGLGRLWEAEAWASIAMTLPEDDSVPVVEIRESILKTLRKDTPWQDTKSRLELELDLTRFPLPPLEPKLHSVAPRNDHPIIAANSTRKPHKIKLVNEATERALHFFGRTGEHLEKPGVMLYQTVGCGGGAIDFDLDGWCDLYLAAAGGIPPYRNSETNGLMRNIEGVFLDVTEPSRTGDTGFGQGVAIGDVNEDGFADILVLNYGPNTLLVNNGDGTFCDASHRLHESEGQSSWSTSGAVADLDSDGLADLTILNYCIGLEPVTQDCPQKGIEIARACAPLVFPGCPDRFLHNGGEGDFVDRTSQWNATPMVIGRGLGVVAGSFDQERGVDVFIANDMTSNHFWTRSNTSETRTGFDFQLNESAILRGLGSNERSPAQGSMGIATGDLDRDGDLDFYVTNFVNESNTYHNQHGPGLWRDQTTLHQLDISTLPLVGFGTQAVDFDNDTKLELVVSNGHVDSYPSGERATPYSQPMQVFKRTERNEYTSIEDAIGGEYLDQPHIGRALWTLDANRDGLTDLAVTHQTEPVALLVNRTDHSGHWIDLQLCGRHCSRDAVGAIVEVQSEEQRWTAAQTSGDGFLCSNERVVHIGTGDSSHACDVTVTWPDGRKQTYAQLASRSRWLLVQEDVEPFELSH</sequence>
<protein>
    <submittedName>
        <fullName evidence="4">ASPIC and UnbV</fullName>
    </submittedName>
</protein>
<reference evidence="4 5" key="1">
    <citation type="submission" date="2019-02" db="EMBL/GenBank/DDBJ databases">
        <title>Deep-cultivation of Planctomycetes and their phenomic and genomic characterization uncovers novel biology.</title>
        <authorList>
            <person name="Wiegand S."/>
            <person name="Jogler M."/>
            <person name="Boedeker C."/>
            <person name="Pinto D."/>
            <person name="Vollmers J."/>
            <person name="Rivas-Marin E."/>
            <person name="Kohn T."/>
            <person name="Peeters S.H."/>
            <person name="Heuer A."/>
            <person name="Rast P."/>
            <person name="Oberbeckmann S."/>
            <person name="Bunk B."/>
            <person name="Jeske O."/>
            <person name="Meyerdierks A."/>
            <person name="Storesund J.E."/>
            <person name="Kallscheuer N."/>
            <person name="Luecker S."/>
            <person name="Lage O.M."/>
            <person name="Pohl T."/>
            <person name="Merkel B.J."/>
            <person name="Hornburger P."/>
            <person name="Mueller R.-W."/>
            <person name="Bruemmer F."/>
            <person name="Labrenz M."/>
            <person name="Spormann A.M."/>
            <person name="Op Den Camp H."/>
            <person name="Overmann J."/>
            <person name="Amann R."/>
            <person name="Jetten M.S.M."/>
            <person name="Mascher T."/>
            <person name="Medema M.H."/>
            <person name="Devos D.P."/>
            <person name="Kaster A.-K."/>
            <person name="Ovreas L."/>
            <person name="Rohde M."/>
            <person name="Galperin M.Y."/>
            <person name="Jogler C."/>
        </authorList>
    </citation>
    <scope>NUCLEOTIDE SEQUENCE [LARGE SCALE GENOMIC DNA]</scope>
    <source>
        <strain evidence="4 5">CA13</strain>
    </source>
</reference>
<dbReference type="Pfam" id="PF13517">
    <property type="entry name" value="FG-GAP_3"/>
    <property type="match status" value="1"/>
</dbReference>
<keyword evidence="1 2" id="KW-0732">Signal</keyword>
<dbReference type="InterPro" id="IPR011990">
    <property type="entry name" value="TPR-like_helical_dom_sf"/>
</dbReference>
<evidence type="ECO:0000259" key="3">
    <source>
        <dbReference type="Pfam" id="PF07593"/>
    </source>
</evidence>
<dbReference type="Pfam" id="PF07593">
    <property type="entry name" value="UnbV_ASPIC"/>
    <property type="match status" value="1"/>
</dbReference>
<comment type="caution">
    <text evidence="4">The sequence shown here is derived from an EMBL/GenBank/DDBJ whole genome shotgun (WGS) entry which is preliminary data.</text>
</comment>
<gene>
    <name evidence="4" type="ORF">CA13_64680</name>
</gene>
<dbReference type="InterPro" id="IPR011519">
    <property type="entry name" value="UnbV_ASPIC"/>
</dbReference>
<dbReference type="Gene3D" id="1.25.40.10">
    <property type="entry name" value="Tetratricopeptide repeat domain"/>
    <property type="match status" value="1"/>
</dbReference>
<accession>A0A5C5ZCT7</accession>
<dbReference type="InterPro" id="IPR028994">
    <property type="entry name" value="Integrin_alpha_N"/>
</dbReference>
<dbReference type="SUPFAM" id="SSF69318">
    <property type="entry name" value="Integrin alpha N-terminal domain"/>
    <property type="match status" value="1"/>
</dbReference>
<evidence type="ECO:0000256" key="1">
    <source>
        <dbReference type="ARBA" id="ARBA00022729"/>
    </source>
</evidence>
<dbReference type="EMBL" id="SJPJ01000001">
    <property type="protein sequence ID" value="TWT84986.1"/>
    <property type="molecule type" value="Genomic_DNA"/>
</dbReference>
<dbReference type="OrthoDB" id="219616at2"/>
<organism evidence="4 5">
    <name type="scientific">Novipirellula herctigrandis</name>
    <dbReference type="NCBI Taxonomy" id="2527986"/>
    <lineage>
        <taxon>Bacteria</taxon>
        <taxon>Pseudomonadati</taxon>
        <taxon>Planctomycetota</taxon>
        <taxon>Planctomycetia</taxon>
        <taxon>Pirellulales</taxon>
        <taxon>Pirellulaceae</taxon>
        <taxon>Novipirellula</taxon>
    </lineage>
</organism>
<dbReference type="PROSITE" id="PS51257">
    <property type="entry name" value="PROKAR_LIPOPROTEIN"/>
    <property type="match status" value="1"/>
</dbReference>
<name>A0A5C5ZCT7_9BACT</name>
<evidence type="ECO:0000313" key="4">
    <source>
        <dbReference type="EMBL" id="TWT84986.1"/>
    </source>
</evidence>
<dbReference type="SUPFAM" id="SSF48452">
    <property type="entry name" value="TPR-like"/>
    <property type="match status" value="1"/>
</dbReference>
<dbReference type="PANTHER" id="PTHR16026:SF0">
    <property type="entry name" value="CARTILAGE ACIDIC PROTEIN 1"/>
    <property type="match status" value="1"/>
</dbReference>
<dbReference type="PANTHER" id="PTHR16026">
    <property type="entry name" value="CARTILAGE ACIDIC PROTEIN 1"/>
    <property type="match status" value="1"/>
</dbReference>
<feature type="signal peptide" evidence="2">
    <location>
        <begin position="1"/>
        <end position="22"/>
    </location>
</feature>
<keyword evidence="5" id="KW-1185">Reference proteome</keyword>
<feature type="domain" description="ASPIC/UnbV" evidence="3">
    <location>
        <begin position="921"/>
        <end position="986"/>
    </location>
</feature>
<dbReference type="Gene3D" id="2.130.10.130">
    <property type="entry name" value="Integrin alpha, N-terminal"/>
    <property type="match status" value="2"/>
</dbReference>
<dbReference type="AlphaFoldDB" id="A0A5C5ZCT7"/>
<proteinExistence type="predicted"/>
<dbReference type="Proteomes" id="UP000315010">
    <property type="component" value="Unassembled WGS sequence"/>
</dbReference>
<evidence type="ECO:0000313" key="5">
    <source>
        <dbReference type="Proteomes" id="UP000315010"/>
    </source>
</evidence>